<dbReference type="Proteomes" id="UP000094869">
    <property type="component" value="Unassembled WGS sequence"/>
</dbReference>
<dbReference type="EMBL" id="MEHD01000036">
    <property type="protein sequence ID" value="ODR49861.1"/>
    <property type="molecule type" value="Genomic_DNA"/>
</dbReference>
<accession>A0ABX3AAK1</accession>
<comment type="caution">
    <text evidence="1">The sequence shown here is derived from an EMBL/GenBank/DDBJ whole genome shotgun (WGS) entry which is preliminary data.</text>
</comment>
<evidence type="ECO:0000313" key="1">
    <source>
        <dbReference type="EMBL" id="ODR49861.1"/>
    </source>
</evidence>
<organism evidence="1 2">
    <name type="scientific">Eisenbergiella tayi</name>
    <dbReference type="NCBI Taxonomy" id="1432052"/>
    <lineage>
        <taxon>Bacteria</taxon>
        <taxon>Bacillati</taxon>
        <taxon>Bacillota</taxon>
        <taxon>Clostridia</taxon>
        <taxon>Lachnospirales</taxon>
        <taxon>Lachnospiraceae</taxon>
        <taxon>Eisenbergiella</taxon>
    </lineage>
</organism>
<name>A0ABX3AAK1_9FIRM</name>
<gene>
    <name evidence="1" type="ORF">BEI63_22320</name>
</gene>
<sequence>MIIERNQIPYINYRAGSNKRKSRSKVICIKSKGEAMTETYCDICGKKCVVKPYDMISGKEDGEWKCTRVDVCDPCMDKLQELHGELERQFLHRKGKVNVVCE</sequence>
<evidence type="ECO:0000313" key="2">
    <source>
        <dbReference type="Proteomes" id="UP000094869"/>
    </source>
</evidence>
<keyword evidence="2" id="KW-1185">Reference proteome</keyword>
<protein>
    <submittedName>
        <fullName evidence="1">Uncharacterized protein</fullName>
    </submittedName>
</protein>
<proteinExistence type="predicted"/>
<reference evidence="1 2" key="1">
    <citation type="submission" date="2016-08" db="EMBL/GenBank/DDBJ databases">
        <title>Characterization of Isolates of Eisenbergiella tayi Derived from Blood Cultures, Using Whole Genome Sequencing.</title>
        <authorList>
            <person name="Bernier A.-M."/>
            <person name="Burdz T."/>
            <person name="Wiebe D."/>
            <person name="Bernard K."/>
        </authorList>
    </citation>
    <scope>NUCLEOTIDE SEQUENCE [LARGE SCALE GENOMIC DNA]</scope>
    <source>
        <strain evidence="1 2">NML120146</strain>
    </source>
</reference>